<dbReference type="EC" id="1.4.3.3" evidence="6"/>
<dbReference type="EMBL" id="JX946307">
    <property type="protein sequence ID" value="AGH13567.1"/>
    <property type="molecule type" value="Genomic_DNA"/>
</dbReference>
<evidence type="ECO:0000313" key="10">
    <source>
        <dbReference type="EMBL" id="AGH13567.1"/>
    </source>
</evidence>
<keyword evidence="3" id="KW-0285">Flavoprotein</keyword>
<dbReference type="InterPro" id="IPR023209">
    <property type="entry name" value="DAO"/>
</dbReference>
<organism evidence="10">
    <name type="scientific">bacterium symbiont of Plakortis simplex pPS11G3</name>
    <dbReference type="NCBI Taxonomy" id="1256902"/>
    <lineage>
        <taxon>Bacteria</taxon>
    </lineage>
</organism>
<accession>V5JAJ2</accession>
<feature type="domain" description="FAD dependent oxidoreductase" evidence="9">
    <location>
        <begin position="96"/>
        <end position="368"/>
    </location>
</feature>
<evidence type="ECO:0000256" key="5">
    <source>
        <dbReference type="ARBA" id="ARBA00023002"/>
    </source>
</evidence>
<comment type="cofactor">
    <cofactor evidence="1">
        <name>FAD</name>
        <dbReference type="ChEBI" id="CHEBI:57692"/>
    </cofactor>
</comment>
<protein>
    <recommendedName>
        <fullName evidence="7">D-amino-acid oxidase</fullName>
        <ecNumber evidence="6">1.4.3.3</ecNumber>
    </recommendedName>
</protein>
<comment type="similarity">
    <text evidence="2">Belongs to the DAMOX/DASOX family.</text>
</comment>
<sequence>MSLIGSGLGACSVRSWSMDRSSPALAPVRADWDRVIRTTVGLRPHRPSGFVLRADRLGETTVIHNYGHGGAGMSISWGTGQLAAEMALEHDSRAAAVIGCGVVGLTCARQLQRRGFGVTIYAMTVPPNTTSNMSLAGFTPTSGLVDGDLRTSAWDAQFREAAEISYRQLQLLVGRGYGVSWLRSYALSDREPRARQDSREPERTPLLPAQLRTGTTRLGPGEHPFPTRYATRRTQMRIEPTIYLEALVRDFVDFGGRIVIRKFTEPRELAALEESLVINCTGLGARDLFGDTELMPVKGQLTVLVPQPEVEYGTFGGARPSRGGLGIHMQPRSDGIVLGGTAERGEWSLEPDREAMEHIVTAHQALFSAMRG</sequence>
<evidence type="ECO:0000256" key="8">
    <source>
        <dbReference type="ARBA" id="ARBA00049547"/>
    </source>
</evidence>
<dbReference type="Pfam" id="PF01266">
    <property type="entry name" value="DAO"/>
    <property type="match status" value="1"/>
</dbReference>
<evidence type="ECO:0000256" key="3">
    <source>
        <dbReference type="ARBA" id="ARBA00022630"/>
    </source>
</evidence>
<dbReference type="AlphaFoldDB" id="V5JAJ2"/>
<name>V5JAJ2_UNCXX</name>
<evidence type="ECO:0000256" key="1">
    <source>
        <dbReference type="ARBA" id="ARBA00001974"/>
    </source>
</evidence>
<reference evidence="10" key="1">
    <citation type="journal article" date="2013" name="Environ. Microbiol. Rep.">
        <title>Polyketide genes in the marine sponge Plakortis simplex: a new group of mono-modular type I polyketide synthases from sponge symbionts.</title>
        <authorList>
            <person name="Della Sala G."/>
            <person name="Hochmuth T."/>
            <person name="Costantino V."/>
            <person name="Teta R."/>
            <person name="Gerwick W."/>
            <person name="Gerwick L."/>
            <person name="Piel J."/>
            <person name="Mangoni A."/>
        </authorList>
    </citation>
    <scope>NUCLEOTIDE SEQUENCE</scope>
</reference>
<keyword evidence="4" id="KW-0274">FAD</keyword>
<dbReference type="InterPro" id="IPR006076">
    <property type="entry name" value="FAD-dep_OxRdtase"/>
</dbReference>
<evidence type="ECO:0000256" key="7">
    <source>
        <dbReference type="ARBA" id="ARBA00039751"/>
    </source>
</evidence>
<evidence type="ECO:0000256" key="6">
    <source>
        <dbReference type="ARBA" id="ARBA00039101"/>
    </source>
</evidence>
<evidence type="ECO:0000256" key="2">
    <source>
        <dbReference type="ARBA" id="ARBA00006730"/>
    </source>
</evidence>
<keyword evidence="5" id="KW-0560">Oxidoreductase</keyword>
<evidence type="ECO:0000259" key="9">
    <source>
        <dbReference type="Pfam" id="PF01266"/>
    </source>
</evidence>
<dbReference type="GO" id="GO:0019478">
    <property type="term" value="P:D-amino acid catabolic process"/>
    <property type="evidence" value="ECO:0007669"/>
    <property type="project" value="TreeGrafter"/>
</dbReference>
<dbReference type="Gene3D" id="3.40.50.720">
    <property type="entry name" value="NAD(P)-binding Rossmann-like Domain"/>
    <property type="match status" value="2"/>
</dbReference>
<dbReference type="GO" id="GO:0005737">
    <property type="term" value="C:cytoplasm"/>
    <property type="evidence" value="ECO:0007669"/>
    <property type="project" value="TreeGrafter"/>
</dbReference>
<dbReference type="PANTHER" id="PTHR11530">
    <property type="entry name" value="D-AMINO ACID OXIDASE"/>
    <property type="match status" value="1"/>
</dbReference>
<proteinExistence type="inferred from homology"/>
<comment type="catalytic activity">
    <reaction evidence="8">
        <text>a D-alpha-amino acid + O2 + H2O = a 2-oxocarboxylate + H2O2 + NH4(+)</text>
        <dbReference type="Rhea" id="RHEA:21816"/>
        <dbReference type="ChEBI" id="CHEBI:15377"/>
        <dbReference type="ChEBI" id="CHEBI:15379"/>
        <dbReference type="ChEBI" id="CHEBI:16240"/>
        <dbReference type="ChEBI" id="CHEBI:28938"/>
        <dbReference type="ChEBI" id="CHEBI:35179"/>
        <dbReference type="ChEBI" id="CHEBI:59871"/>
        <dbReference type="EC" id="1.4.3.3"/>
    </reaction>
    <physiologicalReaction direction="left-to-right" evidence="8">
        <dbReference type="Rhea" id="RHEA:21817"/>
    </physiologicalReaction>
</comment>
<dbReference type="GO" id="GO:0071949">
    <property type="term" value="F:FAD binding"/>
    <property type="evidence" value="ECO:0007669"/>
    <property type="project" value="InterPro"/>
</dbReference>
<dbReference type="PANTHER" id="PTHR11530:SF11">
    <property type="entry name" value="D-ASPARTATE OXIDASE"/>
    <property type="match status" value="1"/>
</dbReference>
<evidence type="ECO:0000256" key="4">
    <source>
        <dbReference type="ARBA" id="ARBA00022827"/>
    </source>
</evidence>
<dbReference type="SUPFAM" id="SSF51971">
    <property type="entry name" value="Nucleotide-binding domain"/>
    <property type="match status" value="2"/>
</dbReference>
<dbReference type="Gene3D" id="3.30.9.10">
    <property type="entry name" value="D-Amino Acid Oxidase, subunit A, domain 2"/>
    <property type="match status" value="1"/>
</dbReference>
<dbReference type="GO" id="GO:0003884">
    <property type="term" value="F:D-amino-acid oxidase activity"/>
    <property type="evidence" value="ECO:0007669"/>
    <property type="project" value="UniProtKB-EC"/>
</dbReference>